<accession>A0A0K2V508</accession>
<evidence type="ECO:0000313" key="1">
    <source>
        <dbReference type="EMBL" id="CDW45046.1"/>
    </source>
</evidence>
<dbReference type="AlphaFoldDB" id="A0A0K2V508"/>
<reference evidence="1" key="1">
    <citation type="submission" date="2014-05" db="EMBL/GenBank/DDBJ databases">
        <authorList>
            <person name="Chronopoulou M."/>
        </authorList>
    </citation>
    <scope>NUCLEOTIDE SEQUENCE</scope>
    <source>
        <tissue evidence="1">Whole organism</tissue>
    </source>
</reference>
<feature type="non-terminal residue" evidence="1">
    <location>
        <position position="1"/>
    </location>
</feature>
<protein>
    <submittedName>
        <fullName evidence="1">Uncharacterized protein</fullName>
    </submittedName>
</protein>
<dbReference type="EMBL" id="HACA01027685">
    <property type="protein sequence ID" value="CDW45046.1"/>
    <property type="molecule type" value="Transcribed_RNA"/>
</dbReference>
<name>A0A0K2V508_LEPSM</name>
<sequence>IITILKISVILINKIFSINVFPPVFSVIYICNKLLSTLFLIPLPKKYAKYPNFDKRIFNLLNARSYVCYDD</sequence>
<organism evidence="1">
    <name type="scientific">Lepeophtheirus salmonis</name>
    <name type="common">Salmon louse</name>
    <name type="synonym">Caligus salmonis</name>
    <dbReference type="NCBI Taxonomy" id="72036"/>
    <lineage>
        <taxon>Eukaryota</taxon>
        <taxon>Metazoa</taxon>
        <taxon>Ecdysozoa</taxon>
        <taxon>Arthropoda</taxon>
        <taxon>Crustacea</taxon>
        <taxon>Multicrustacea</taxon>
        <taxon>Hexanauplia</taxon>
        <taxon>Copepoda</taxon>
        <taxon>Siphonostomatoida</taxon>
        <taxon>Caligidae</taxon>
        <taxon>Lepeophtheirus</taxon>
    </lineage>
</organism>
<proteinExistence type="predicted"/>